<dbReference type="PANTHER" id="PTHR24399">
    <property type="entry name" value="ZINC FINGER AND BTB DOMAIN-CONTAINING"/>
    <property type="match status" value="1"/>
</dbReference>
<keyword evidence="4" id="KW-0862">Zinc</keyword>
<proteinExistence type="predicted"/>
<dbReference type="Proteomes" id="UP000807504">
    <property type="component" value="Unassembled WGS sequence"/>
</dbReference>
<dbReference type="GO" id="GO:0000978">
    <property type="term" value="F:RNA polymerase II cis-regulatory region sequence-specific DNA binding"/>
    <property type="evidence" value="ECO:0007669"/>
    <property type="project" value="TreeGrafter"/>
</dbReference>
<evidence type="ECO:0000256" key="6">
    <source>
        <dbReference type="ARBA" id="ARBA00023163"/>
    </source>
</evidence>
<evidence type="ECO:0000256" key="5">
    <source>
        <dbReference type="ARBA" id="ARBA00023015"/>
    </source>
</evidence>
<dbReference type="GO" id="GO:0005654">
    <property type="term" value="C:nucleoplasm"/>
    <property type="evidence" value="ECO:0007669"/>
    <property type="project" value="TreeGrafter"/>
</dbReference>
<dbReference type="SUPFAM" id="SSF57667">
    <property type="entry name" value="beta-beta-alpha zinc fingers"/>
    <property type="match status" value="2"/>
</dbReference>
<keyword evidence="2" id="KW-0479">Metal-binding</keyword>
<keyword evidence="8" id="KW-0863">Zinc-finger</keyword>
<dbReference type="PROSITE" id="PS50157">
    <property type="entry name" value="ZINC_FINGER_C2H2_2"/>
    <property type="match status" value="2"/>
</dbReference>
<dbReference type="SMART" id="SM00355">
    <property type="entry name" value="ZnF_C2H2"/>
    <property type="match status" value="2"/>
</dbReference>
<gene>
    <name evidence="10" type="ORF">HNY73_019542</name>
</gene>
<evidence type="ECO:0000259" key="9">
    <source>
        <dbReference type="PROSITE" id="PS50157"/>
    </source>
</evidence>
<dbReference type="AlphaFoldDB" id="A0A8T0E890"/>
<accession>A0A8T0E890</accession>
<dbReference type="GO" id="GO:0001227">
    <property type="term" value="F:DNA-binding transcription repressor activity, RNA polymerase II-specific"/>
    <property type="evidence" value="ECO:0007669"/>
    <property type="project" value="TreeGrafter"/>
</dbReference>
<dbReference type="Gene3D" id="3.30.160.60">
    <property type="entry name" value="Classic Zinc Finger"/>
    <property type="match status" value="1"/>
</dbReference>
<evidence type="ECO:0000256" key="1">
    <source>
        <dbReference type="ARBA" id="ARBA00004123"/>
    </source>
</evidence>
<dbReference type="GO" id="GO:0002682">
    <property type="term" value="P:regulation of immune system process"/>
    <property type="evidence" value="ECO:0007669"/>
    <property type="project" value="TreeGrafter"/>
</dbReference>
<name>A0A8T0E890_ARGBR</name>
<feature type="domain" description="C2H2-type" evidence="9">
    <location>
        <begin position="2"/>
        <end position="29"/>
    </location>
</feature>
<organism evidence="10 11">
    <name type="scientific">Argiope bruennichi</name>
    <name type="common">Wasp spider</name>
    <name type="synonym">Aranea bruennichi</name>
    <dbReference type="NCBI Taxonomy" id="94029"/>
    <lineage>
        <taxon>Eukaryota</taxon>
        <taxon>Metazoa</taxon>
        <taxon>Ecdysozoa</taxon>
        <taxon>Arthropoda</taxon>
        <taxon>Chelicerata</taxon>
        <taxon>Arachnida</taxon>
        <taxon>Araneae</taxon>
        <taxon>Araneomorphae</taxon>
        <taxon>Entelegynae</taxon>
        <taxon>Araneoidea</taxon>
        <taxon>Araneidae</taxon>
        <taxon>Argiope</taxon>
    </lineage>
</organism>
<keyword evidence="7" id="KW-0539">Nucleus</keyword>
<evidence type="ECO:0000313" key="11">
    <source>
        <dbReference type="Proteomes" id="UP000807504"/>
    </source>
</evidence>
<reference evidence="10" key="2">
    <citation type="submission" date="2020-06" db="EMBL/GenBank/DDBJ databases">
        <authorList>
            <person name="Sheffer M."/>
        </authorList>
    </citation>
    <scope>NUCLEOTIDE SEQUENCE</scope>
</reference>
<keyword evidence="11" id="KW-1185">Reference proteome</keyword>
<reference evidence="10" key="1">
    <citation type="journal article" date="2020" name="bioRxiv">
        <title>Chromosome-level reference genome of the European wasp spider Argiope bruennichi: a resource for studies on range expansion and evolutionary adaptation.</title>
        <authorList>
            <person name="Sheffer M.M."/>
            <person name="Hoppe A."/>
            <person name="Krehenwinkel H."/>
            <person name="Uhl G."/>
            <person name="Kuss A.W."/>
            <person name="Jensen L."/>
            <person name="Jensen C."/>
            <person name="Gillespie R.G."/>
            <person name="Hoff K.J."/>
            <person name="Prost S."/>
        </authorList>
    </citation>
    <scope>NUCLEOTIDE SEQUENCE</scope>
</reference>
<keyword evidence="5" id="KW-0805">Transcription regulation</keyword>
<dbReference type="InterPro" id="IPR036236">
    <property type="entry name" value="Znf_C2H2_sf"/>
</dbReference>
<evidence type="ECO:0000256" key="2">
    <source>
        <dbReference type="ARBA" id="ARBA00022723"/>
    </source>
</evidence>
<dbReference type="GO" id="GO:0008270">
    <property type="term" value="F:zinc ion binding"/>
    <property type="evidence" value="ECO:0007669"/>
    <property type="project" value="UniProtKB-KW"/>
</dbReference>
<protein>
    <submittedName>
        <fullName evidence="10">Zinc finger protein 394 like protein</fullName>
    </submittedName>
</protein>
<comment type="subcellular location">
    <subcellularLocation>
        <location evidence="1">Nucleus</location>
    </subcellularLocation>
</comment>
<keyword evidence="3" id="KW-0677">Repeat</keyword>
<evidence type="ECO:0000256" key="7">
    <source>
        <dbReference type="ARBA" id="ARBA00023242"/>
    </source>
</evidence>
<dbReference type="InterPro" id="IPR013087">
    <property type="entry name" value="Znf_C2H2_type"/>
</dbReference>
<dbReference type="GO" id="GO:0001817">
    <property type="term" value="P:regulation of cytokine production"/>
    <property type="evidence" value="ECO:0007669"/>
    <property type="project" value="TreeGrafter"/>
</dbReference>
<dbReference type="EMBL" id="JABXBU010002230">
    <property type="protein sequence ID" value="KAF8766485.1"/>
    <property type="molecule type" value="Genomic_DNA"/>
</dbReference>
<feature type="domain" description="C2H2-type" evidence="9">
    <location>
        <begin position="97"/>
        <end position="124"/>
    </location>
</feature>
<evidence type="ECO:0000256" key="8">
    <source>
        <dbReference type="PROSITE-ProRule" id="PRU00042"/>
    </source>
</evidence>
<keyword evidence="6" id="KW-0804">Transcription</keyword>
<dbReference type="PANTHER" id="PTHR24399:SF23">
    <property type="entry name" value="C2H2-TYPE DOMAIN-CONTAINING PROTEIN"/>
    <property type="match status" value="1"/>
</dbReference>
<comment type="caution">
    <text evidence="10">The sequence shown here is derived from an EMBL/GenBank/DDBJ whole genome shotgun (WGS) entry which is preliminary data.</text>
</comment>
<evidence type="ECO:0000256" key="4">
    <source>
        <dbReference type="ARBA" id="ARBA00022833"/>
    </source>
</evidence>
<evidence type="ECO:0000256" key="3">
    <source>
        <dbReference type="ARBA" id="ARBA00022737"/>
    </source>
</evidence>
<sequence length="145" mass="16948">MYHCSQCKYVTHHKGNFVKHQRIHTGFDISTATYEHNIDRKLIREPKTFKTYNCTMFLNCFRVSSLSSDRGSKLRGTSIPYKSVITSPAHHLSVTLHSCSYCKYETFYRGDLIKHLRKHTGERPFSCQVISRLCSIRLEISEKEI</sequence>
<evidence type="ECO:0000313" key="10">
    <source>
        <dbReference type="EMBL" id="KAF8766485.1"/>
    </source>
</evidence>